<dbReference type="Pfam" id="PF02782">
    <property type="entry name" value="FGGY_C"/>
    <property type="match status" value="1"/>
</dbReference>
<dbReference type="EMBL" id="UOFD01000045">
    <property type="protein sequence ID" value="VAW52294.1"/>
    <property type="molecule type" value="Genomic_DNA"/>
</dbReference>
<dbReference type="InterPro" id="IPR000577">
    <property type="entry name" value="Carb_kinase_FGGY"/>
</dbReference>
<dbReference type="PIRSF" id="PIRSF000538">
    <property type="entry name" value="GlpK"/>
    <property type="match status" value="1"/>
</dbReference>
<proteinExistence type="inferred from homology"/>
<organism evidence="6">
    <name type="scientific">hydrothermal vent metagenome</name>
    <dbReference type="NCBI Taxonomy" id="652676"/>
    <lineage>
        <taxon>unclassified sequences</taxon>
        <taxon>metagenomes</taxon>
        <taxon>ecological metagenomes</taxon>
    </lineage>
</organism>
<keyword evidence="2" id="KW-0808">Transferase</keyword>
<dbReference type="CDD" id="cd07783">
    <property type="entry name" value="ASKHA_NBD_FGGY_SePSK_AtXK1-like"/>
    <property type="match status" value="1"/>
</dbReference>
<sequence>MADAAFLGIDIGTSGIRASCINSDAVEILTHHIAFNAQLPVQGKNEQDPKTWLQLLDKLLLEISTKLQRLKYQYQHQYHIKSIAIDGTSSTLLACKKDGTPLSPALMYNDQQSLKQAETISHFAPSKSAVHGASSSLAKALNLLEKHPNTEFFCHQADWLAASLTGTYGISDENNCLKLGYDSIKQQWPDWLHNNSENAVIPKTLLPQVIAPGQFIANVKADLIKKYQLAEDCAIVAGTTDSNAAVLATGANKIGDAVTSLGSTLVIKVFSDKPIFNPEYGIYSHRLNNHWLVGGASNSGGAVLLQHFTAAQLDEMTAQLNPEQTTDLDYYPLPATGERFPENNSNKKNITSPRPKSDVTFFQGLLEGIASIEANAYRKLEQLGVALPKRIFTSGGGSKNLAWKKIREQATGIKILNATHSEACYGSALLAKKNYKKGS</sequence>
<dbReference type="Gene3D" id="3.30.420.40">
    <property type="match status" value="2"/>
</dbReference>
<evidence type="ECO:0000259" key="4">
    <source>
        <dbReference type="Pfam" id="PF00370"/>
    </source>
</evidence>
<dbReference type="InterPro" id="IPR043129">
    <property type="entry name" value="ATPase_NBD"/>
</dbReference>
<dbReference type="Pfam" id="PF00370">
    <property type="entry name" value="FGGY_N"/>
    <property type="match status" value="1"/>
</dbReference>
<dbReference type="InterPro" id="IPR018484">
    <property type="entry name" value="FGGY_N"/>
</dbReference>
<dbReference type="AlphaFoldDB" id="A0A3B0X8L9"/>
<accession>A0A3B0X8L9</accession>
<protein>
    <submittedName>
        <fullName evidence="6">Carbohydrate kinase, FGGY family</fullName>
    </submittedName>
</protein>
<dbReference type="PANTHER" id="PTHR10196:SF80">
    <property type="entry name" value="D-RIBULOSE KINASE"/>
    <property type="match status" value="1"/>
</dbReference>
<keyword evidence="3 6" id="KW-0418">Kinase</keyword>
<feature type="domain" description="Carbohydrate kinase FGGY N-terminal" evidence="4">
    <location>
        <begin position="6"/>
        <end position="247"/>
    </location>
</feature>
<name>A0A3B0X8L9_9ZZZZ</name>
<feature type="domain" description="Carbohydrate kinase FGGY C-terminal" evidence="5">
    <location>
        <begin position="259"/>
        <end position="431"/>
    </location>
</feature>
<dbReference type="PANTHER" id="PTHR10196">
    <property type="entry name" value="SUGAR KINASE"/>
    <property type="match status" value="1"/>
</dbReference>
<evidence type="ECO:0000313" key="6">
    <source>
        <dbReference type="EMBL" id="VAW52294.1"/>
    </source>
</evidence>
<evidence type="ECO:0000256" key="3">
    <source>
        <dbReference type="ARBA" id="ARBA00022777"/>
    </source>
</evidence>
<dbReference type="InterPro" id="IPR018485">
    <property type="entry name" value="FGGY_C"/>
</dbReference>
<dbReference type="SUPFAM" id="SSF53067">
    <property type="entry name" value="Actin-like ATPase domain"/>
    <property type="match status" value="2"/>
</dbReference>
<gene>
    <name evidence="6" type="ORF">MNBD_GAMMA06-1255</name>
</gene>
<comment type="similarity">
    <text evidence="1">Belongs to the FGGY kinase family.</text>
</comment>
<dbReference type="GO" id="GO:0019150">
    <property type="term" value="F:D-ribulokinase activity"/>
    <property type="evidence" value="ECO:0007669"/>
    <property type="project" value="TreeGrafter"/>
</dbReference>
<evidence type="ECO:0000256" key="2">
    <source>
        <dbReference type="ARBA" id="ARBA00022679"/>
    </source>
</evidence>
<evidence type="ECO:0000256" key="1">
    <source>
        <dbReference type="ARBA" id="ARBA00009156"/>
    </source>
</evidence>
<dbReference type="GO" id="GO:0004856">
    <property type="term" value="F:D-xylulokinase activity"/>
    <property type="evidence" value="ECO:0007669"/>
    <property type="project" value="TreeGrafter"/>
</dbReference>
<evidence type="ECO:0000259" key="5">
    <source>
        <dbReference type="Pfam" id="PF02782"/>
    </source>
</evidence>
<dbReference type="GO" id="GO:0005829">
    <property type="term" value="C:cytosol"/>
    <property type="evidence" value="ECO:0007669"/>
    <property type="project" value="TreeGrafter"/>
</dbReference>
<dbReference type="GO" id="GO:0005997">
    <property type="term" value="P:xylulose metabolic process"/>
    <property type="evidence" value="ECO:0007669"/>
    <property type="project" value="TreeGrafter"/>
</dbReference>
<reference evidence="6" key="1">
    <citation type="submission" date="2018-06" db="EMBL/GenBank/DDBJ databases">
        <authorList>
            <person name="Zhirakovskaya E."/>
        </authorList>
    </citation>
    <scope>NUCLEOTIDE SEQUENCE</scope>
</reference>